<accession>A0AAX4KZJ0</accession>
<dbReference type="GO" id="GO:1990904">
    <property type="term" value="C:ribonucleoprotein complex"/>
    <property type="evidence" value="ECO:0007669"/>
    <property type="project" value="UniProtKB-KW"/>
</dbReference>
<name>A0AAX4KZJ0_9CREN</name>
<keyword evidence="7" id="KW-1185">Reference proteome</keyword>
<keyword evidence="2 5" id="KW-0689">Ribosomal protein</keyword>
<evidence type="ECO:0000256" key="3">
    <source>
        <dbReference type="ARBA" id="ARBA00023274"/>
    </source>
</evidence>
<gene>
    <name evidence="5" type="primary">rpl34e</name>
    <name evidence="6" type="ORF">V6M85_13225</name>
</gene>
<dbReference type="GO" id="GO:0003735">
    <property type="term" value="F:structural constituent of ribosome"/>
    <property type="evidence" value="ECO:0007669"/>
    <property type="project" value="InterPro"/>
</dbReference>
<evidence type="ECO:0000313" key="7">
    <source>
        <dbReference type="Proteomes" id="UP001432202"/>
    </source>
</evidence>
<dbReference type="PROSITE" id="PS01145">
    <property type="entry name" value="RIBOSOMAL_L34E"/>
    <property type="match status" value="1"/>
</dbReference>
<dbReference type="GO" id="GO:0006412">
    <property type="term" value="P:translation"/>
    <property type="evidence" value="ECO:0007669"/>
    <property type="project" value="UniProtKB-UniRule"/>
</dbReference>
<sequence length="86" mass="9956">MPRPALRSRSLRRVYVKLPSGKTTIHYEKKKNDLAKCALCKKPLNGTKTDNLYKYSKVEKRPERPFGGYLCSSCLTHLIKQAVRQF</sequence>
<dbReference type="EMBL" id="CP146016">
    <property type="protein sequence ID" value="WWQ60380.1"/>
    <property type="molecule type" value="Genomic_DNA"/>
</dbReference>
<dbReference type="PRINTS" id="PR01250">
    <property type="entry name" value="RIBOSOMALL34"/>
</dbReference>
<dbReference type="InterPro" id="IPR018065">
    <property type="entry name" value="Ribosomal_eL34_CS"/>
</dbReference>
<comment type="similarity">
    <text evidence="1 5">Belongs to the eukaryotic ribosomal protein eL34 family.</text>
</comment>
<proteinExistence type="inferred from homology"/>
<dbReference type="HAMAP" id="MF_00349">
    <property type="entry name" value="Ribosomal_eL34"/>
    <property type="match status" value="1"/>
</dbReference>
<dbReference type="Gene3D" id="6.20.340.10">
    <property type="match status" value="1"/>
</dbReference>
<dbReference type="GeneID" id="89337748"/>
<evidence type="ECO:0000256" key="1">
    <source>
        <dbReference type="ARBA" id="ARBA00009875"/>
    </source>
</evidence>
<dbReference type="RefSeq" id="WP_338601056.1">
    <property type="nucleotide sequence ID" value="NZ_CP146016.1"/>
</dbReference>
<evidence type="ECO:0000313" key="6">
    <source>
        <dbReference type="EMBL" id="WWQ60380.1"/>
    </source>
</evidence>
<keyword evidence="3 5" id="KW-0687">Ribonucleoprotein</keyword>
<dbReference type="AlphaFoldDB" id="A0AAX4KZJ0"/>
<reference evidence="6 7" key="1">
    <citation type="submission" date="2024-02" db="EMBL/GenBank/DDBJ databases">
        <title>STSV induces naive adaptation in Sulfolobus.</title>
        <authorList>
            <person name="Xiang X."/>
            <person name="Song M."/>
        </authorList>
    </citation>
    <scope>NUCLEOTIDE SEQUENCE [LARGE SCALE GENOMIC DNA]</scope>
    <source>
        <strain evidence="6 7">RT2</strain>
    </source>
</reference>
<evidence type="ECO:0000256" key="5">
    <source>
        <dbReference type="HAMAP-Rule" id="MF_00349"/>
    </source>
</evidence>
<dbReference type="InterPro" id="IPR008195">
    <property type="entry name" value="Ribosomal_eL34"/>
</dbReference>
<organism evidence="6 7">
    <name type="scientific">Sulfolobus tengchongensis</name>
    <dbReference type="NCBI Taxonomy" id="207809"/>
    <lineage>
        <taxon>Archaea</taxon>
        <taxon>Thermoproteota</taxon>
        <taxon>Thermoprotei</taxon>
        <taxon>Sulfolobales</taxon>
        <taxon>Sulfolobaceae</taxon>
        <taxon>Sulfolobus</taxon>
    </lineage>
</organism>
<evidence type="ECO:0000256" key="4">
    <source>
        <dbReference type="ARBA" id="ARBA00035227"/>
    </source>
</evidence>
<dbReference type="Pfam" id="PF01199">
    <property type="entry name" value="Ribosomal_L34e"/>
    <property type="match status" value="1"/>
</dbReference>
<protein>
    <recommendedName>
        <fullName evidence="4 5">Large ribosomal subunit protein eL34</fullName>
    </recommendedName>
</protein>
<dbReference type="InterPro" id="IPR038562">
    <property type="entry name" value="Ribosomal_eL34_C_sf"/>
</dbReference>
<dbReference type="InterPro" id="IPR047868">
    <property type="entry name" value="Ribosomal_L34e_arc-type"/>
</dbReference>
<dbReference type="NCBIfam" id="NF003143">
    <property type="entry name" value="PRK04059.1"/>
    <property type="match status" value="1"/>
</dbReference>
<dbReference type="GO" id="GO:0005840">
    <property type="term" value="C:ribosome"/>
    <property type="evidence" value="ECO:0007669"/>
    <property type="project" value="UniProtKB-KW"/>
</dbReference>
<dbReference type="Proteomes" id="UP001432202">
    <property type="component" value="Chromosome"/>
</dbReference>
<evidence type="ECO:0000256" key="2">
    <source>
        <dbReference type="ARBA" id="ARBA00022980"/>
    </source>
</evidence>